<dbReference type="PANTHER" id="PTHR37526:SF1">
    <property type="entry name" value="PROTEIN TUSB"/>
    <property type="match status" value="1"/>
</dbReference>
<protein>
    <submittedName>
        <fullName evidence="1">Sulfurtransferase complex subunit TusB</fullName>
    </submittedName>
</protein>
<dbReference type="InterPro" id="IPR007215">
    <property type="entry name" value="Sulphur_relay_TusB/DsrH"/>
</dbReference>
<dbReference type="PANTHER" id="PTHR37526">
    <property type="entry name" value="PROTEIN TUSB"/>
    <property type="match status" value="1"/>
</dbReference>
<gene>
    <name evidence="1" type="primary">dsrH</name>
    <name evidence="1" type="ORF">EVC62_16005</name>
</gene>
<reference evidence="1 2" key="1">
    <citation type="submission" date="2019-01" db="EMBL/GenBank/DDBJ databases">
        <title>Genome sequence of Salinicola endophyticus REST5.</title>
        <authorList>
            <person name="Nascimento F.X."/>
        </authorList>
    </citation>
    <scope>NUCLEOTIDE SEQUENCE [LARGE SCALE GENOMIC DNA]</scope>
    <source>
        <strain evidence="1 2">REST5</strain>
    </source>
</reference>
<dbReference type="RefSeq" id="WP_110689246.1">
    <property type="nucleotide sequence ID" value="NZ_CP035631.1"/>
</dbReference>
<name>A0ABY8FNV2_9GAMM</name>
<proteinExistence type="predicted"/>
<evidence type="ECO:0000313" key="2">
    <source>
        <dbReference type="Proteomes" id="UP001321526"/>
    </source>
</evidence>
<dbReference type="InterPro" id="IPR027396">
    <property type="entry name" value="DsrEFH-like"/>
</dbReference>
<dbReference type="EMBL" id="CP035631">
    <property type="protein sequence ID" value="WFF42876.1"/>
    <property type="molecule type" value="Genomic_DNA"/>
</dbReference>
<sequence>MMLHLLNRSPQFDGIYWDLSEAFGAEDHLLLIEDACYAALPAAAASLAAFGGRVSVLSEDAASRGLLDRLSDGVTVVDMAGFVALTATFPRSLSWF</sequence>
<dbReference type="Pfam" id="PF04077">
    <property type="entry name" value="DsrH"/>
    <property type="match status" value="1"/>
</dbReference>
<dbReference type="Gene3D" id="3.40.1260.10">
    <property type="entry name" value="DsrEFH-like"/>
    <property type="match status" value="1"/>
</dbReference>
<dbReference type="Proteomes" id="UP001321526">
    <property type="component" value="Chromosome"/>
</dbReference>
<organism evidence="1 2">
    <name type="scientific">Salinicola endophyticus</name>
    <dbReference type="NCBI Taxonomy" id="1949083"/>
    <lineage>
        <taxon>Bacteria</taxon>
        <taxon>Pseudomonadati</taxon>
        <taxon>Pseudomonadota</taxon>
        <taxon>Gammaproteobacteria</taxon>
        <taxon>Oceanospirillales</taxon>
        <taxon>Halomonadaceae</taxon>
        <taxon>Salinicola</taxon>
    </lineage>
</organism>
<evidence type="ECO:0000313" key="1">
    <source>
        <dbReference type="EMBL" id="WFF42876.1"/>
    </source>
</evidence>
<keyword evidence="2" id="KW-1185">Reference proteome</keyword>
<dbReference type="SUPFAM" id="SSF75169">
    <property type="entry name" value="DsrEFH-like"/>
    <property type="match status" value="1"/>
</dbReference>
<dbReference type="NCBIfam" id="TIGR03011">
    <property type="entry name" value="sulf_tusB_dsrH"/>
    <property type="match status" value="1"/>
</dbReference>
<accession>A0ABY8FNV2</accession>